<feature type="compositionally biased region" description="Polar residues" evidence="1">
    <location>
        <begin position="22"/>
        <end position="37"/>
    </location>
</feature>
<dbReference type="Proteomes" id="UP001152523">
    <property type="component" value="Unassembled WGS sequence"/>
</dbReference>
<evidence type="ECO:0000313" key="2">
    <source>
        <dbReference type="EMBL" id="CAH9118094.1"/>
    </source>
</evidence>
<accession>A0AAV0E8W2</accession>
<keyword evidence="4" id="KW-1185">Reference proteome</keyword>
<feature type="region of interest" description="Disordered" evidence="1">
    <location>
        <begin position="1"/>
        <end position="37"/>
    </location>
</feature>
<proteinExistence type="predicted"/>
<dbReference type="EMBL" id="CAMAPF010000955">
    <property type="protein sequence ID" value="CAH9129438.1"/>
    <property type="molecule type" value="Genomic_DNA"/>
</dbReference>
<name>A0AAV0E8W2_9ASTE</name>
<feature type="region of interest" description="Disordered" evidence="1">
    <location>
        <begin position="158"/>
        <end position="230"/>
    </location>
</feature>
<feature type="compositionally biased region" description="Basic and acidic residues" evidence="1">
    <location>
        <begin position="198"/>
        <end position="207"/>
    </location>
</feature>
<reference evidence="2" key="1">
    <citation type="submission" date="2022-07" db="EMBL/GenBank/DDBJ databases">
        <authorList>
            <person name="Macas J."/>
            <person name="Novak P."/>
            <person name="Neumann P."/>
        </authorList>
    </citation>
    <scope>NUCLEOTIDE SEQUENCE</scope>
</reference>
<evidence type="ECO:0000256" key="1">
    <source>
        <dbReference type="SAM" id="MobiDB-lite"/>
    </source>
</evidence>
<feature type="compositionally biased region" description="Basic and acidic residues" evidence="1">
    <location>
        <begin position="215"/>
        <end position="227"/>
    </location>
</feature>
<dbReference type="EMBL" id="CAMAPF010000700">
    <property type="protein sequence ID" value="CAH9118094.1"/>
    <property type="molecule type" value="Genomic_DNA"/>
</dbReference>
<gene>
    <name evidence="2" type="ORF">CEPIT_LOCUS22139</name>
    <name evidence="3" type="ORF">CEPIT_LOCUS29857</name>
</gene>
<protein>
    <submittedName>
        <fullName evidence="2">Uncharacterized protein</fullName>
    </submittedName>
</protein>
<comment type="caution">
    <text evidence="2">The sequence shown here is derived from an EMBL/GenBank/DDBJ whole genome shotgun (WGS) entry which is preliminary data.</text>
</comment>
<dbReference type="AlphaFoldDB" id="A0AAV0E8W2"/>
<sequence length="361" mass="41026">MNQLKKRTRSTGALLTPATKMPRQTDTPLPSFPQTSKANTISTNKFIAPLSLNRNKQVNRCMAPLPHFPQTPKASHVSQRTVTRSAAATVKNTHRETISTNPPSSRAQWDPFSKIPNKPLSQPTSVVHHQHNCDRNESADTTAPISEATTCLSKVRAQCSPHNDNPKYPHSQSMSAVRRHQSREKSISSGPLGVNGLHEMEENHVNELDDETEHESDLQRTKDDKNTRGPCKQVKTSYIVRTTKRKIQVSLNRVTRRATDPKVHSLLAHDVRAIVRSHCPMNTGYWSTIPLTQKTDLMDEITVNYELDLEESEMKEYIERLFNGRYREFKGELSSYYKSCETHTFALANMPKEMDDRDVDQ</sequence>
<evidence type="ECO:0000313" key="4">
    <source>
        <dbReference type="Proteomes" id="UP001152523"/>
    </source>
</evidence>
<evidence type="ECO:0000313" key="3">
    <source>
        <dbReference type="EMBL" id="CAH9129438.1"/>
    </source>
</evidence>
<organism evidence="2 4">
    <name type="scientific">Cuscuta epithymum</name>
    <dbReference type="NCBI Taxonomy" id="186058"/>
    <lineage>
        <taxon>Eukaryota</taxon>
        <taxon>Viridiplantae</taxon>
        <taxon>Streptophyta</taxon>
        <taxon>Embryophyta</taxon>
        <taxon>Tracheophyta</taxon>
        <taxon>Spermatophyta</taxon>
        <taxon>Magnoliopsida</taxon>
        <taxon>eudicotyledons</taxon>
        <taxon>Gunneridae</taxon>
        <taxon>Pentapetalae</taxon>
        <taxon>asterids</taxon>
        <taxon>lamiids</taxon>
        <taxon>Solanales</taxon>
        <taxon>Convolvulaceae</taxon>
        <taxon>Cuscuteae</taxon>
        <taxon>Cuscuta</taxon>
        <taxon>Cuscuta subgen. Cuscuta</taxon>
    </lineage>
</organism>